<reference evidence="1 2" key="1">
    <citation type="journal article" date="2022" name="Hortic Res">
        <title>A haplotype resolved chromosomal level avocado genome allows analysis of novel avocado genes.</title>
        <authorList>
            <person name="Nath O."/>
            <person name="Fletcher S.J."/>
            <person name="Hayward A."/>
            <person name="Shaw L.M."/>
            <person name="Masouleh A.K."/>
            <person name="Furtado A."/>
            <person name="Henry R.J."/>
            <person name="Mitter N."/>
        </authorList>
    </citation>
    <scope>NUCLEOTIDE SEQUENCE [LARGE SCALE GENOMIC DNA]</scope>
    <source>
        <strain evidence="2">cv. Hass</strain>
    </source>
</reference>
<dbReference type="Proteomes" id="UP001234297">
    <property type="component" value="Chromosome 10"/>
</dbReference>
<comment type="caution">
    <text evidence="1">The sequence shown here is derived from an EMBL/GenBank/DDBJ whole genome shotgun (WGS) entry which is preliminary data.</text>
</comment>
<name>A0ACC2KKY4_PERAE</name>
<gene>
    <name evidence="1" type="ORF">MRB53_030320</name>
</gene>
<proteinExistence type="predicted"/>
<dbReference type="EMBL" id="CM056818">
    <property type="protein sequence ID" value="KAJ8621791.1"/>
    <property type="molecule type" value="Genomic_DNA"/>
</dbReference>
<organism evidence="1 2">
    <name type="scientific">Persea americana</name>
    <name type="common">Avocado</name>
    <dbReference type="NCBI Taxonomy" id="3435"/>
    <lineage>
        <taxon>Eukaryota</taxon>
        <taxon>Viridiplantae</taxon>
        <taxon>Streptophyta</taxon>
        <taxon>Embryophyta</taxon>
        <taxon>Tracheophyta</taxon>
        <taxon>Spermatophyta</taxon>
        <taxon>Magnoliopsida</taxon>
        <taxon>Magnoliidae</taxon>
        <taxon>Laurales</taxon>
        <taxon>Lauraceae</taxon>
        <taxon>Persea</taxon>
    </lineage>
</organism>
<protein>
    <submittedName>
        <fullName evidence="1">Uncharacterized protein</fullName>
    </submittedName>
</protein>
<accession>A0ACC2KKY4</accession>
<sequence length="86" mass="9762">MGWTPSMARRRLMTWHMQHDERLKMIRGFFDISHRILASVVFATSKDNGIVDVVAVVLVRSTNGLQLMPCISVILTSGIRLFCESL</sequence>
<evidence type="ECO:0000313" key="2">
    <source>
        <dbReference type="Proteomes" id="UP001234297"/>
    </source>
</evidence>
<keyword evidence="2" id="KW-1185">Reference proteome</keyword>
<evidence type="ECO:0000313" key="1">
    <source>
        <dbReference type="EMBL" id="KAJ8621791.1"/>
    </source>
</evidence>